<feature type="transmembrane region" description="Helical" evidence="3">
    <location>
        <begin position="201"/>
        <end position="218"/>
    </location>
</feature>
<dbReference type="GO" id="GO:0042981">
    <property type="term" value="P:regulation of apoptotic process"/>
    <property type="evidence" value="ECO:0007669"/>
    <property type="project" value="InterPro"/>
</dbReference>
<dbReference type="GO" id="GO:0005741">
    <property type="term" value="C:mitochondrial outer membrane"/>
    <property type="evidence" value="ECO:0007669"/>
    <property type="project" value="TreeGrafter"/>
</dbReference>
<comment type="similarity">
    <text evidence="1">Belongs to the Bcl-2 family.</text>
</comment>
<dbReference type="AlphaFoldDB" id="A0AAN8PWA1"/>
<dbReference type="GO" id="GO:0001836">
    <property type="term" value="P:release of cytochrome c from mitochondria"/>
    <property type="evidence" value="ECO:0007669"/>
    <property type="project" value="TreeGrafter"/>
</dbReference>
<dbReference type="InterPro" id="IPR036834">
    <property type="entry name" value="Bcl-2-like_sf"/>
</dbReference>
<sequence length="220" mass="25563">METTIQYPASFCSRRRRSRTLAPLIIPPTQTVEFPQDYDDVVEEGRLLFNQFIHDQLEQEHPGDVTAIAIPVSSDFKNPMWAKAGRELRFMADEFARSSQRNDVKRKAQEVSVNNITYEQFKDLLAELFCQGHITKERIMVLFFFCSDVAVRTLSSSVDLCNKFITWSLSFVTRNVCRWVRDCGGWEDVLVIDRILTVPRPVIVLGAFVFIFFAVRYYRS</sequence>
<evidence type="ECO:0000256" key="2">
    <source>
        <dbReference type="ARBA" id="ARBA00022703"/>
    </source>
</evidence>
<dbReference type="GO" id="GO:0051400">
    <property type="term" value="F:BH domain binding"/>
    <property type="evidence" value="ECO:0007669"/>
    <property type="project" value="TreeGrafter"/>
</dbReference>
<dbReference type="InterPro" id="IPR046371">
    <property type="entry name" value="Bcl-2_BH1-3"/>
</dbReference>
<evidence type="ECO:0000256" key="1">
    <source>
        <dbReference type="ARBA" id="ARBA00009458"/>
    </source>
</evidence>
<dbReference type="SUPFAM" id="SSF56854">
    <property type="entry name" value="Bcl-2 inhibitors of programmed cell death"/>
    <property type="match status" value="1"/>
</dbReference>
<dbReference type="PROSITE" id="PS50062">
    <property type="entry name" value="BCL2_FAMILY"/>
    <property type="match status" value="1"/>
</dbReference>
<dbReference type="InterPro" id="IPR026298">
    <property type="entry name" value="Bcl-2_fam"/>
</dbReference>
<dbReference type="InterPro" id="IPR002475">
    <property type="entry name" value="Bcl2-like"/>
</dbReference>
<evidence type="ECO:0000313" key="5">
    <source>
        <dbReference type="EMBL" id="KAK6180446.1"/>
    </source>
</evidence>
<dbReference type="PANTHER" id="PTHR11256:SF21">
    <property type="entry name" value="BCL-2 BCL-2 HOMOLOGY REGION 1-3 DOMAIN-CONTAINING PROTEIN"/>
    <property type="match status" value="1"/>
</dbReference>
<dbReference type="GO" id="GO:0097192">
    <property type="term" value="P:extrinsic apoptotic signaling pathway in absence of ligand"/>
    <property type="evidence" value="ECO:0007669"/>
    <property type="project" value="TreeGrafter"/>
</dbReference>
<dbReference type="EMBL" id="JAZGQO010000008">
    <property type="protein sequence ID" value="KAK6180446.1"/>
    <property type="molecule type" value="Genomic_DNA"/>
</dbReference>
<keyword evidence="2" id="KW-0053">Apoptosis</keyword>
<proteinExistence type="inferred from homology"/>
<dbReference type="Gene3D" id="1.10.437.10">
    <property type="entry name" value="Blc2-like"/>
    <property type="match status" value="1"/>
</dbReference>
<feature type="domain" description="Bcl-2 Bcl-2 homology region 1-3" evidence="4">
    <location>
        <begin position="89"/>
        <end position="186"/>
    </location>
</feature>
<reference evidence="5 6" key="1">
    <citation type="submission" date="2024-01" db="EMBL/GenBank/DDBJ databases">
        <title>The genome of the rayed Mediterranean limpet Patella caerulea (Linnaeus, 1758).</title>
        <authorList>
            <person name="Anh-Thu Weber A."/>
            <person name="Halstead-Nussloch G."/>
        </authorList>
    </citation>
    <scope>NUCLEOTIDE SEQUENCE [LARGE SCALE GENOMIC DNA]</scope>
    <source>
        <strain evidence="5">AATW-2023a</strain>
        <tissue evidence="5">Whole specimen</tissue>
    </source>
</reference>
<evidence type="ECO:0000259" key="4">
    <source>
        <dbReference type="Pfam" id="PF00452"/>
    </source>
</evidence>
<dbReference type="Proteomes" id="UP001347796">
    <property type="component" value="Unassembled WGS sequence"/>
</dbReference>
<gene>
    <name evidence="5" type="ORF">SNE40_012600</name>
</gene>
<keyword evidence="3" id="KW-0472">Membrane</keyword>
<keyword evidence="6" id="KW-1185">Reference proteome</keyword>
<dbReference type="Pfam" id="PF00452">
    <property type="entry name" value="Bcl-2"/>
    <property type="match status" value="1"/>
</dbReference>
<dbReference type="PANTHER" id="PTHR11256">
    <property type="entry name" value="BCL-2 RELATED"/>
    <property type="match status" value="1"/>
</dbReference>
<accession>A0AAN8PWA1</accession>
<organism evidence="5 6">
    <name type="scientific">Patella caerulea</name>
    <name type="common">Rayed Mediterranean limpet</name>
    <dbReference type="NCBI Taxonomy" id="87958"/>
    <lineage>
        <taxon>Eukaryota</taxon>
        <taxon>Metazoa</taxon>
        <taxon>Spiralia</taxon>
        <taxon>Lophotrochozoa</taxon>
        <taxon>Mollusca</taxon>
        <taxon>Gastropoda</taxon>
        <taxon>Patellogastropoda</taxon>
        <taxon>Patelloidea</taxon>
        <taxon>Patellidae</taxon>
        <taxon>Patella</taxon>
    </lineage>
</organism>
<protein>
    <recommendedName>
        <fullName evidence="4">Bcl-2 Bcl-2 homology region 1-3 domain-containing protein</fullName>
    </recommendedName>
</protein>
<dbReference type="GO" id="GO:0008630">
    <property type="term" value="P:intrinsic apoptotic signaling pathway in response to DNA damage"/>
    <property type="evidence" value="ECO:0007669"/>
    <property type="project" value="TreeGrafter"/>
</dbReference>
<evidence type="ECO:0000256" key="3">
    <source>
        <dbReference type="SAM" id="Phobius"/>
    </source>
</evidence>
<comment type="caution">
    <text evidence="5">The sequence shown here is derived from an EMBL/GenBank/DDBJ whole genome shotgun (WGS) entry which is preliminary data.</text>
</comment>
<evidence type="ECO:0000313" key="6">
    <source>
        <dbReference type="Proteomes" id="UP001347796"/>
    </source>
</evidence>
<keyword evidence="3" id="KW-1133">Transmembrane helix</keyword>
<name>A0AAN8PWA1_PATCE</name>
<keyword evidence="3" id="KW-0812">Transmembrane</keyword>